<accession>A0A857DLU3</accession>
<evidence type="ECO:0000256" key="1">
    <source>
        <dbReference type="SAM" id="Phobius"/>
    </source>
</evidence>
<evidence type="ECO:0000313" key="2">
    <source>
        <dbReference type="EMBL" id="QHA01379.1"/>
    </source>
</evidence>
<dbReference type="Proteomes" id="UP000430508">
    <property type="component" value="Chromosome"/>
</dbReference>
<proteinExistence type="predicted"/>
<keyword evidence="1" id="KW-0812">Transmembrane</keyword>
<name>A0A857DLU3_9FIRM</name>
<feature type="transmembrane region" description="Helical" evidence="1">
    <location>
        <begin position="57"/>
        <end position="81"/>
    </location>
</feature>
<feature type="transmembrane region" description="Helical" evidence="1">
    <location>
        <begin position="12"/>
        <end position="37"/>
    </location>
</feature>
<reference evidence="2 3" key="1">
    <citation type="submission" date="2019-12" db="EMBL/GenBank/DDBJ databases">
        <title>Sequence classification of anaerobic respiratory reductive dehalogenases: First we see many, then we see few.</title>
        <authorList>
            <person name="Molenda O."/>
            <person name="Puentes Jacome L.A."/>
            <person name="Cao X."/>
            <person name="Nesbo C.L."/>
            <person name="Tang S."/>
            <person name="Morson N."/>
            <person name="Patron J."/>
            <person name="Lomheim L."/>
            <person name="Wishart D.S."/>
            <person name="Edwards E.A."/>
        </authorList>
    </citation>
    <scope>NUCLEOTIDE SEQUENCE [LARGE SCALE GENOMIC DNA]</scope>
    <source>
        <strain evidence="2 3">12DCA</strain>
    </source>
</reference>
<protein>
    <submittedName>
        <fullName evidence="2">Uncharacterized protein</fullName>
    </submittedName>
</protein>
<dbReference type="EMBL" id="CP046996">
    <property type="protein sequence ID" value="QHA01379.1"/>
    <property type="molecule type" value="Genomic_DNA"/>
</dbReference>
<gene>
    <name evidence="2" type="ORF">GQ588_12380</name>
</gene>
<dbReference type="AlphaFoldDB" id="A0A857DLU3"/>
<keyword evidence="1" id="KW-1133">Transmembrane helix</keyword>
<organism evidence="2 3">
    <name type="scientific">Dehalobacter restrictus</name>
    <dbReference type="NCBI Taxonomy" id="55583"/>
    <lineage>
        <taxon>Bacteria</taxon>
        <taxon>Bacillati</taxon>
        <taxon>Bacillota</taxon>
        <taxon>Clostridia</taxon>
        <taxon>Eubacteriales</taxon>
        <taxon>Desulfitobacteriaceae</taxon>
        <taxon>Dehalobacter</taxon>
    </lineage>
</organism>
<keyword evidence="1" id="KW-0472">Membrane</keyword>
<dbReference type="RefSeq" id="WP_025206090.1">
    <property type="nucleotide sequence ID" value="NZ_CP046996.1"/>
</dbReference>
<feature type="transmembrane region" description="Helical" evidence="1">
    <location>
        <begin position="93"/>
        <end position="114"/>
    </location>
</feature>
<sequence length="157" mass="17193">MKKYNDTITIGTISGIIAAIVMTLMDWILLLSGIQFTPPWVVAGNILLNTDVLYTPAGILIGYIVQFLLGSGLGVIVTIVIRLTGKDYYLIKGLGVSSLFYIGNTGIMQTLVNIAPWMRSEISSTLMALINFIVLGVLSSLIIAKYYEFNNKPNSQR</sequence>
<evidence type="ECO:0000313" key="3">
    <source>
        <dbReference type="Proteomes" id="UP000430508"/>
    </source>
</evidence>
<feature type="transmembrane region" description="Helical" evidence="1">
    <location>
        <begin position="126"/>
        <end position="147"/>
    </location>
</feature>